<evidence type="ECO:0000256" key="1">
    <source>
        <dbReference type="ARBA" id="ARBA00023002"/>
    </source>
</evidence>
<proteinExistence type="predicted"/>
<dbReference type="AlphaFoldDB" id="A0A1M6KZS4"/>
<keyword evidence="5" id="KW-1185">Reference proteome</keyword>
<dbReference type="GO" id="GO:0051287">
    <property type="term" value="F:NAD binding"/>
    <property type="evidence" value="ECO:0007669"/>
    <property type="project" value="InterPro"/>
</dbReference>
<evidence type="ECO:0000313" key="5">
    <source>
        <dbReference type="Proteomes" id="UP000184387"/>
    </source>
</evidence>
<sequence>MRIHVQNPANDPEFSITEAQWRAAIARSPDMAGLQVSFASDDPGFAAALPEAEVLLTWVRPLRQRFPVGALPGVAPKLKVIACTSAGVDSAAPFDWLPDSVALLNNRGTHAEKAGEFAIMALLMLQTHMPAFADQQRRGEWKPLFASTLAGRRVVIVGLGSLGGGVARRAKQFGMTVVGVRHGSEPHPDCDETHPNEALDALLPTADFLVLACPLTDRTRNLLSRERIGLLPRGARLVNIARGAVWDQDAVCDALDSGHLGGCVTDVAVPEPLPADHRLWRTPGMIVTPHVSADDRERYNDRTLDILFDNLRALRDGRPMPNRVDPSKGY</sequence>
<organism evidence="4 5">
    <name type="scientific">Muricoccus roseus</name>
    <dbReference type="NCBI Taxonomy" id="198092"/>
    <lineage>
        <taxon>Bacteria</taxon>
        <taxon>Pseudomonadati</taxon>
        <taxon>Pseudomonadota</taxon>
        <taxon>Alphaproteobacteria</taxon>
        <taxon>Acetobacterales</taxon>
        <taxon>Roseomonadaceae</taxon>
        <taxon>Muricoccus</taxon>
    </lineage>
</organism>
<evidence type="ECO:0000313" key="4">
    <source>
        <dbReference type="EMBL" id="SHJ64392.1"/>
    </source>
</evidence>
<feature type="domain" description="D-isomer specific 2-hydroxyacid dehydrogenase NAD-binding" evidence="3">
    <location>
        <begin position="120"/>
        <end position="292"/>
    </location>
</feature>
<dbReference type="InterPro" id="IPR036291">
    <property type="entry name" value="NAD(P)-bd_dom_sf"/>
</dbReference>
<dbReference type="OrthoDB" id="9793626at2"/>
<dbReference type="Pfam" id="PF02826">
    <property type="entry name" value="2-Hacid_dh_C"/>
    <property type="match status" value="1"/>
</dbReference>
<evidence type="ECO:0000256" key="2">
    <source>
        <dbReference type="ARBA" id="ARBA00023027"/>
    </source>
</evidence>
<dbReference type="EMBL" id="FQZF01000017">
    <property type="protein sequence ID" value="SHJ64392.1"/>
    <property type="molecule type" value="Genomic_DNA"/>
</dbReference>
<keyword evidence="1" id="KW-0560">Oxidoreductase</keyword>
<dbReference type="PANTHER" id="PTHR43333:SF1">
    <property type="entry name" value="D-ISOMER SPECIFIC 2-HYDROXYACID DEHYDROGENASE NAD-BINDING DOMAIN-CONTAINING PROTEIN"/>
    <property type="match status" value="1"/>
</dbReference>
<evidence type="ECO:0000259" key="3">
    <source>
        <dbReference type="Pfam" id="PF02826"/>
    </source>
</evidence>
<name>A0A1M6KZS4_9PROT</name>
<dbReference type="Gene3D" id="3.40.50.720">
    <property type="entry name" value="NAD(P)-binding Rossmann-like Domain"/>
    <property type="match status" value="2"/>
</dbReference>
<dbReference type="SUPFAM" id="SSF52283">
    <property type="entry name" value="Formate/glycerate dehydrogenase catalytic domain-like"/>
    <property type="match status" value="1"/>
</dbReference>
<protein>
    <submittedName>
        <fullName evidence="4">Phosphoglycerate dehydrogenase</fullName>
    </submittedName>
</protein>
<reference evidence="4 5" key="1">
    <citation type="submission" date="2016-11" db="EMBL/GenBank/DDBJ databases">
        <authorList>
            <person name="Jaros S."/>
            <person name="Januszkiewicz K."/>
            <person name="Wedrychowicz H."/>
        </authorList>
    </citation>
    <scope>NUCLEOTIDE SEQUENCE [LARGE SCALE GENOMIC DNA]</scope>
    <source>
        <strain evidence="4 5">DSM 14916</strain>
    </source>
</reference>
<dbReference type="RefSeq" id="WP_073136169.1">
    <property type="nucleotide sequence ID" value="NZ_FQZF01000017.1"/>
</dbReference>
<dbReference type="STRING" id="198092.SAMN02745194_03037"/>
<dbReference type="InterPro" id="IPR006140">
    <property type="entry name" value="D-isomer_DH_NAD-bd"/>
</dbReference>
<dbReference type="SUPFAM" id="SSF51735">
    <property type="entry name" value="NAD(P)-binding Rossmann-fold domains"/>
    <property type="match status" value="1"/>
</dbReference>
<gene>
    <name evidence="4" type="ORF">SAMN02745194_03037</name>
</gene>
<dbReference type="CDD" id="cd05300">
    <property type="entry name" value="2-Hacid_dh_1"/>
    <property type="match status" value="1"/>
</dbReference>
<keyword evidence="2" id="KW-0520">NAD</keyword>
<accession>A0A1M6KZS4</accession>
<dbReference type="PANTHER" id="PTHR43333">
    <property type="entry name" value="2-HACID_DH_C DOMAIN-CONTAINING PROTEIN"/>
    <property type="match status" value="1"/>
</dbReference>
<dbReference type="GO" id="GO:0016491">
    <property type="term" value="F:oxidoreductase activity"/>
    <property type="evidence" value="ECO:0007669"/>
    <property type="project" value="UniProtKB-KW"/>
</dbReference>
<dbReference type="Proteomes" id="UP000184387">
    <property type="component" value="Unassembled WGS sequence"/>
</dbReference>